<name>A0A4U8S135_9HELI</name>
<dbReference type="STRING" id="76936.BN2458_PEG1741"/>
<dbReference type="AlphaFoldDB" id="A0A4U8S135"/>
<dbReference type="OrthoDB" id="5327413at2"/>
<evidence type="ECO:0000313" key="2">
    <source>
        <dbReference type="Proteomes" id="UP000029925"/>
    </source>
</evidence>
<dbReference type="Proteomes" id="UP000029925">
    <property type="component" value="Unassembled WGS sequence"/>
</dbReference>
<reference evidence="1 2" key="1">
    <citation type="journal article" date="2014" name="Genome Announc.">
        <title>Draft genome sequences of eight enterohepatic helicobacter species isolated from both laboratory and wild rodents.</title>
        <authorList>
            <person name="Sheh A."/>
            <person name="Shen Z."/>
            <person name="Fox J.G."/>
        </authorList>
    </citation>
    <scope>NUCLEOTIDE SEQUENCE [LARGE SCALE GENOMIC DNA]</scope>
    <source>
        <strain evidence="1 2">MIT 98-6810</strain>
    </source>
</reference>
<organism evidence="1 2">
    <name type="scientific">Helicobacter typhlonius</name>
    <dbReference type="NCBI Taxonomy" id="76936"/>
    <lineage>
        <taxon>Bacteria</taxon>
        <taxon>Pseudomonadati</taxon>
        <taxon>Campylobacterota</taxon>
        <taxon>Epsilonproteobacteria</taxon>
        <taxon>Campylobacterales</taxon>
        <taxon>Helicobacteraceae</taxon>
        <taxon>Helicobacter</taxon>
    </lineage>
</organism>
<proteinExistence type="predicted"/>
<evidence type="ECO:0000313" key="1">
    <source>
        <dbReference type="EMBL" id="TLD79266.1"/>
    </source>
</evidence>
<keyword evidence="2" id="KW-1185">Reference proteome</keyword>
<accession>A0A4U8S135</accession>
<dbReference type="RefSeq" id="WP_034342971.1">
    <property type="nucleotide sequence ID" value="NZ_CAOMZE010000017.1"/>
</dbReference>
<gene>
    <name evidence="1" type="ORF">LS75_002960</name>
</gene>
<dbReference type="EMBL" id="JRPF02000002">
    <property type="protein sequence ID" value="TLD79266.1"/>
    <property type="molecule type" value="Genomic_DNA"/>
</dbReference>
<sequence length="86" mass="9897">METPYIKFLREQYAAAMKKAIAKENAKLNTLYKNLSLSIFDEAQNNEELNNIIKSSPKINESFQKLVAIFNETTPKNTKSNIKDKE</sequence>
<protein>
    <submittedName>
        <fullName evidence="1">Uncharacterized protein</fullName>
    </submittedName>
</protein>
<dbReference type="GeneID" id="78151891"/>
<comment type="caution">
    <text evidence="1">The sequence shown here is derived from an EMBL/GenBank/DDBJ whole genome shotgun (WGS) entry which is preliminary data.</text>
</comment>